<dbReference type="AlphaFoldDB" id="A0A2L1CCH1"/>
<dbReference type="KEGG" id="mmad:MMJJ_12050"/>
<name>A0A2L1CCH1_METMI</name>
<evidence type="ECO:0000313" key="6">
    <source>
        <dbReference type="Proteomes" id="UP000239462"/>
    </source>
</evidence>
<dbReference type="CDD" id="cd13530">
    <property type="entry name" value="PBP2_peptides_like"/>
    <property type="match status" value="1"/>
</dbReference>
<protein>
    <submittedName>
        <fullName evidence="5">Lysine-arginine-ornithine-binding periplasmic protein</fullName>
    </submittedName>
</protein>
<dbReference type="SMART" id="SM00079">
    <property type="entry name" value="PBPe"/>
    <property type="match status" value="1"/>
</dbReference>
<feature type="domain" description="Ionotropic glutamate receptor C-terminal" evidence="4">
    <location>
        <begin position="32"/>
        <end position="239"/>
    </location>
</feature>
<dbReference type="GeneID" id="36102292"/>
<dbReference type="EMBL" id="CP026606">
    <property type="protein sequence ID" value="AVB76586.1"/>
    <property type="molecule type" value="Genomic_DNA"/>
</dbReference>
<feature type="domain" description="Solute-binding protein family 3/N-terminal" evidence="3">
    <location>
        <begin position="32"/>
        <end position="240"/>
    </location>
</feature>
<dbReference type="GO" id="GO:0016020">
    <property type="term" value="C:membrane"/>
    <property type="evidence" value="ECO:0007669"/>
    <property type="project" value="InterPro"/>
</dbReference>
<proteinExistence type="predicted"/>
<dbReference type="SUPFAM" id="SSF53850">
    <property type="entry name" value="Periplasmic binding protein-like II"/>
    <property type="match status" value="1"/>
</dbReference>
<evidence type="ECO:0000259" key="3">
    <source>
        <dbReference type="SMART" id="SM00062"/>
    </source>
</evidence>
<dbReference type="InterPro" id="IPR018313">
    <property type="entry name" value="SBP_3_CS"/>
</dbReference>
<accession>A0A2L1CCH1</accession>
<evidence type="ECO:0000256" key="1">
    <source>
        <dbReference type="ARBA" id="ARBA00004196"/>
    </source>
</evidence>
<evidence type="ECO:0000256" key="2">
    <source>
        <dbReference type="ARBA" id="ARBA00022729"/>
    </source>
</evidence>
<dbReference type="Proteomes" id="UP000239462">
    <property type="component" value="Chromosome"/>
</dbReference>
<dbReference type="PANTHER" id="PTHR35936:SF19">
    <property type="entry name" value="AMINO-ACID-BINDING PROTEIN YXEM-RELATED"/>
    <property type="match status" value="1"/>
</dbReference>
<dbReference type="PROSITE" id="PS51257">
    <property type="entry name" value="PROKAR_LIPOPROTEIN"/>
    <property type="match status" value="1"/>
</dbReference>
<keyword evidence="2" id="KW-0732">Signal</keyword>
<dbReference type="RefSeq" id="WP_104838073.1">
    <property type="nucleotide sequence ID" value="NZ_CP026606.1"/>
</dbReference>
<dbReference type="PROSITE" id="PS01039">
    <property type="entry name" value="SBP_BACTERIAL_3"/>
    <property type="match status" value="1"/>
</dbReference>
<sequence>MKKMVIFSVLLVITSCACISSDSNPTTLKEGVLTVGVFKYVPPAVYEENGELKGYEVDLISEIAKRMDLKVEYKEYRFSDLLNAVANNEVDCAISDLAVTPEREKIVSFSRAYSKTDIILVIPKDSDIEKLTDIVGQKVGVTAGTIDDDKSSELLKSIDFQVCRYATHDELYDALESGNVDAIISEKNNFDTVQNSGIKCLNEPIATIYSGIAVNKNNKELKSKINDIILELEQEGYFNQ</sequence>
<organism evidence="5 6">
    <name type="scientific">Methanococcus maripaludis</name>
    <name type="common">Methanococcus deltae</name>
    <dbReference type="NCBI Taxonomy" id="39152"/>
    <lineage>
        <taxon>Archaea</taxon>
        <taxon>Methanobacteriati</taxon>
        <taxon>Methanobacteriota</taxon>
        <taxon>Methanomada group</taxon>
        <taxon>Methanococci</taxon>
        <taxon>Methanococcales</taxon>
        <taxon>Methanococcaceae</taxon>
        <taxon>Methanococcus</taxon>
    </lineage>
</organism>
<dbReference type="InterPro" id="IPR001638">
    <property type="entry name" value="Solute-binding_3/MltF_N"/>
</dbReference>
<reference evidence="6" key="1">
    <citation type="journal article" date="2018" name="Genome Announc.">
        <title>Complete Genome Sequence of the Methanococcus maripaludis Type Strain JJ (DSM 2067), a Model for Selenoprotein Synthesis in Archaea.</title>
        <authorList>
            <person name="Poehlein A."/>
            <person name="Heym D."/>
            <person name="Quitzke V."/>
            <person name="Fersch J."/>
            <person name="Daniel R."/>
            <person name="Rother M."/>
        </authorList>
    </citation>
    <scope>NUCLEOTIDE SEQUENCE [LARGE SCALE GENOMIC DNA]</scope>
    <source>
        <strain evidence="6">DSM 2067</strain>
    </source>
</reference>
<dbReference type="PANTHER" id="PTHR35936">
    <property type="entry name" value="MEMBRANE-BOUND LYTIC MUREIN TRANSGLYCOSYLASE F"/>
    <property type="match status" value="1"/>
</dbReference>
<dbReference type="Gene3D" id="3.40.190.10">
    <property type="entry name" value="Periplasmic binding protein-like II"/>
    <property type="match status" value="2"/>
</dbReference>
<dbReference type="InterPro" id="IPR001320">
    <property type="entry name" value="Iontro_rcpt_C"/>
</dbReference>
<dbReference type="SMART" id="SM00062">
    <property type="entry name" value="PBPb"/>
    <property type="match status" value="1"/>
</dbReference>
<gene>
    <name evidence="5" type="primary">argT</name>
    <name evidence="5" type="ORF">MMJJ_12050</name>
</gene>
<evidence type="ECO:0000313" key="5">
    <source>
        <dbReference type="EMBL" id="AVB76586.1"/>
    </source>
</evidence>
<dbReference type="Pfam" id="PF00497">
    <property type="entry name" value="SBP_bac_3"/>
    <property type="match status" value="1"/>
</dbReference>
<evidence type="ECO:0000259" key="4">
    <source>
        <dbReference type="SMART" id="SM00079"/>
    </source>
</evidence>
<comment type="subcellular location">
    <subcellularLocation>
        <location evidence="1">Cell envelope</location>
    </subcellularLocation>
</comment>
<dbReference type="GO" id="GO:0015276">
    <property type="term" value="F:ligand-gated monoatomic ion channel activity"/>
    <property type="evidence" value="ECO:0007669"/>
    <property type="project" value="InterPro"/>
</dbReference>